<comment type="caution">
    <text evidence="1">The sequence shown here is derived from an EMBL/GenBank/DDBJ whole genome shotgun (WGS) entry which is preliminary data.</text>
</comment>
<evidence type="ECO:0000313" key="2">
    <source>
        <dbReference type="Proteomes" id="UP000607281"/>
    </source>
</evidence>
<proteinExistence type="predicted"/>
<protein>
    <submittedName>
        <fullName evidence="1">Uncharacterized protein</fullName>
    </submittedName>
</protein>
<reference evidence="1 2" key="1">
    <citation type="journal article" date="2020" name="ISME J.">
        <title>Comparative genomics reveals insights into cyanobacterial evolution and habitat adaptation.</title>
        <authorList>
            <person name="Chen M.Y."/>
            <person name="Teng W.K."/>
            <person name="Zhao L."/>
            <person name="Hu C.X."/>
            <person name="Zhou Y.K."/>
            <person name="Han B.P."/>
            <person name="Song L.R."/>
            <person name="Shu W.S."/>
        </authorList>
    </citation>
    <scope>NUCLEOTIDE SEQUENCE [LARGE SCALE GENOMIC DNA]</scope>
    <source>
        <strain evidence="1 2">FACHB-260</strain>
    </source>
</reference>
<keyword evidence="2" id="KW-1185">Reference proteome</keyword>
<dbReference type="EMBL" id="JACJRF010000065">
    <property type="protein sequence ID" value="MBD2347008.1"/>
    <property type="molecule type" value="Genomic_DNA"/>
</dbReference>
<accession>A0ABR8CXL9</accession>
<dbReference type="Proteomes" id="UP000607281">
    <property type="component" value="Unassembled WGS sequence"/>
</dbReference>
<name>A0ABR8CXL9_9NOST</name>
<organism evidence="1 2">
    <name type="scientific">Anabaena subtropica FACHB-260</name>
    <dbReference type="NCBI Taxonomy" id="2692884"/>
    <lineage>
        <taxon>Bacteria</taxon>
        <taxon>Bacillati</taxon>
        <taxon>Cyanobacteriota</taxon>
        <taxon>Cyanophyceae</taxon>
        <taxon>Nostocales</taxon>
        <taxon>Nostocaceae</taxon>
        <taxon>Anabaena</taxon>
    </lineage>
</organism>
<sequence>MKQFLVLWQFFNQPLFAPTTVFNPVKFLHNYQIRQRLERCWMYDSVQLLERCWHLKPLFSQTD</sequence>
<gene>
    <name evidence="1" type="ORF">H6G18_23130</name>
</gene>
<evidence type="ECO:0000313" key="1">
    <source>
        <dbReference type="EMBL" id="MBD2347008.1"/>
    </source>
</evidence>
<dbReference type="RefSeq" id="WP_190409416.1">
    <property type="nucleotide sequence ID" value="NZ_JACJRF010000065.1"/>
</dbReference>